<organism evidence="2 3">
    <name type="scientific">Hepatospora eriocheir</name>
    <dbReference type="NCBI Taxonomy" id="1081669"/>
    <lineage>
        <taxon>Eukaryota</taxon>
        <taxon>Fungi</taxon>
        <taxon>Fungi incertae sedis</taxon>
        <taxon>Microsporidia</taxon>
        <taxon>Hepatosporidae</taxon>
        <taxon>Hepatospora</taxon>
    </lineage>
</organism>
<dbReference type="Proteomes" id="UP000192356">
    <property type="component" value="Unassembled WGS sequence"/>
</dbReference>
<evidence type="ECO:0000313" key="2">
    <source>
        <dbReference type="EMBL" id="ORD96048.1"/>
    </source>
</evidence>
<comment type="caution">
    <text evidence="2">The sequence shown here is derived from an EMBL/GenBank/DDBJ whole genome shotgun (WGS) entry which is preliminary data.</text>
</comment>
<keyword evidence="3" id="KW-1185">Reference proteome</keyword>
<evidence type="ECO:0000256" key="1">
    <source>
        <dbReference type="SAM" id="MobiDB-lite"/>
    </source>
</evidence>
<evidence type="ECO:0000313" key="3">
    <source>
        <dbReference type="Proteomes" id="UP000192356"/>
    </source>
</evidence>
<gene>
    <name evidence="2" type="ORF">HERIO_1991</name>
</gene>
<dbReference type="VEuPathDB" id="MicrosporidiaDB:A0H76_2124"/>
<sequence length="258" mass="28523">MPATTVFSYIVPRTVSPVIPQIMPMLDQSQLSNPFTDPFSNQFNDSSLNQNPNQFTFPNTNSTSNDLQQPPITTLNSSENTSSIPVNDDEELDKQFATLKKLIDEIGNSKPNSAEQCIIQPTLPMCPTQPPKIKNGCSIDSLMGCSNKPKPADKCSINNIKMCKTSFLSNLTENNNSSSLKGNNLVEKSNLEGKSNLIKNDKTNTENNKKKSLISKMKELLKSKLTTSNLIKQPEIAEAYTENQEPNDTVLLSDLINH</sequence>
<reference evidence="2 3" key="1">
    <citation type="journal article" date="2017" name="Environ. Microbiol.">
        <title>Decay of the glycolytic pathway and adaptation to intranuclear parasitism within Enterocytozoonidae microsporidia.</title>
        <authorList>
            <person name="Wiredu Boakye D."/>
            <person name="Jaroenlak P."/>
            <person name="Prachumwat A."/>
            <person name="Williams T.A."/>
            <person name="Bateman K.S."/>
            <person name="Itsathitphaisarn O."/>
            <person name="Sritunyalucksana K."/>
            <person name="Paszkiewicz K.H."/>
            <person name="Moore K.A."/>
            <person name="Stentiford G.D."/>
            <person name="Williams B.A."/>
        </authorList>
    </citation>
    <scope>NUCLEOTIDE SEQUENCE [LARGE SCALE GENOMIC DNA]</scope>
    <source>
        <strain evidence="2 3">GB1</strain>
    </source>
</reference>
<dbReference type="AlphaFoldDB" id="A0A1X0Q8G5"/>
<protein>
    <submittedName>
        <fullName evidence="2">Uncharacterized protein</fullName>
    </submittedName>
</protein>
<accession>A0A1X0Q8G5</accession>
<feature type="region of interest" description="Disordered" evidence="1">
    <location>
        <begin position="33"/>
        <end position="86"/>
    </location>
</feature>
<dbReference type="EMBL" id="LVKB01000136">
    <property type="protein sequence ID" value="ORD96048.1"/>
    <property type="molecule type" value="Genomic_DNA"/>
</dbReference>
<name>A0A1X0Q8G5_9MICR</name>
<proteinExistence type="predicted"/>
<dbReference type="VEuPathDB" id="MicrosporidiaDB:HERIO_1991"/>
<feature type="compositionally biased region" description="Polar residues" evidence="1">
    <location>
        <begin position="33"/>
        <end position="85"/>
    </location>
</feature>